<evidence type="ECO:0000256" key="3">
    <source>
        <dbReference type="ARBA" id="ARBA00022737"/>
    </source>
</evidence>
<keyword evidence="7" id="KW-1185">Reference proteome</keyword>
<dbReference type="GO" id="GO:0048471">
    <property type="term" value="C:perinuclear region of cytoplasm"/>
    <property type="evidence" value="ECO:0007669"/>
    <property type="project" value="TreeGrafter"/>
</dbReference>
<sequence>MAPPTNNSIAIILCYCLLPAATLASQQATLTSSPSSSQSYVFHVTPSAVVNSVLSNIPRHPSRPFLDVDVSSSNLDDDAVVSLVEGILNRQDGTTTEQTVVLNLKLEMNRISPMGVSKVFDLLVGENNDKVGEEAKETAEDIQVVDNSDESQKKESACVEDNDVTASTIENASMDDEVETDPSQEEVTTPPIASKPTLRIEKLDLSYNDIGGEGINPPSAQLLNSVRRLFENENYSIIPNILLMENCSIGAAFCRSIGRGICNAFERNQIQSSDNTDGCLYEGRPSILRIGGNPAIGDAGDVALAAAFRMAASDDNNGDNGVIMEELDLSSCNIGDVGAEAISLALVCNPSSLKRLDLSNNKITDVGAIALGRALIESRERTSGFALDQIILDNNALIGDDGAAALAKAVSAGAVRSVHLRSCSIRAEGAAEFGKALIEIVKHSKTRQFQSAQIEIDMSGNHFGISKPKKKKGAAYSASLLRDKASSNIKFIGKSLQSRIKGGFGMGLTTAESDDDEEEMGNVMGEILSDDEDVEEFDSDRLKAIARCGARLFSSEIINGASDSSVQAKQTNDDARLQIMVGMRQCCLDDGAADALAAAKVGARKSGTILSIDIAMNAGVDDATKAALKGDEEEELLSSIAERHSNEMKRILEAQERREAAAEVAAARVQEQDRFLEDDLFDDFDYDYDEY</sequence>
<feature type="signal peptide" evidence="5">
    <location>
        <begin position="1"/>
        <end position="24"/>
    </location>
</feature>
<feature type="compositionally biased region" description="Acidic residues" evidence="4">
    <location>
        <begin position="173"/>
        <end position="184"/>
    </location>
</feature>
<feature type="region of interest" description="Disordered" evidence="4">
    <location>
        <begin position="135"/>
        <end position="193"/>
    </location>
</feature>
<accession>A0AAD8Y761</accession>
<comment type="caution">
    <text evidence="6">The sequence shown here is derived from an EMBL/GenBank/DDBJ whole genome shotgun (WGS) entry which is preliminary data.</text>
</comment>
<keyword evidence="3" id="KW-0677">Repeat</keyword>
<dbReference type="Pfam" id="PF13516">
    <property type="entry name" value="LRR_6"/>
    <property type="match status" value="3"/>
</dbReference>
<dbReference type="SUPFAM" id="SSF52047">
    <property type="entry name" value="RNI-like"/>
    <property type="match status" value="1"/>
</dbReference>
<name>A0AAD8Y761_9STRA</name>
<dbReference type="PANTHER" id="PTHR24113:SF12">
    <property type="entry name" value="RAN GTPASE-ACTIVATING PROTEIN 1"/>
    <property type="match status" value="1"/>
</dbReference>
<dbReference type="PROSITE" id="PS51450">
    <property type="entry name" value="LRR"/>
    <property type="match status" value="1"/>
</dbReference>
<protein>
    <submittedName>
        <fullName evidence="6">Leucine-rich repeat protein</fullName>
    </submittedName>
</protein>
<reference evidence="6" key="1">
    <citation type="submission" date="2023-06" db="EMBL/GenBank/DDBJ databases">
        <title>Survivors Of The Sea: Transcriptome response of Skeletonema marinoi to long-term dormancy.</title>
        <authorList>
            <person name="Pinder M.I.M."/>
            <person name="Kourtchenko O."/>
            <person name="Robertson E.K."/>
            <person name="Larsson T."/>
            <person name="Maumus F."/>
            <person name="Osuna-Cruz C.M."/>
            <person name="Vancaester E."/>
            <person name="Stenow R."/>
            <person name="Vandepoele K."/>
            <person name="Ploug H."/>
            <person name="Bruchert V."/>
            <person name="Godhe A."/>
            <person name="Topel M."/>
        </authorList>
    </citation>
    <scope>NUCLEOTIDE SEQUENCE</scope>
    <source>
        <strain evidence="6">R05AC</strain>
    </source>
</reference>
<dbReference type="GO" id="GO:0005829">
    <property type="term" value="C:cytosol"/>
    <property type="evidence" value="ECO:0007669"/>
    <property type="project" value="TreeGrafter"/>
</dbReference>
<dbReference type="SMART" id="SM00368">
    <property type="entry name" value="LRR_RI"/>
    <property type="match status" value="5"/>
</dbReference>
<evidence type="ECO:0000256" key="2">
    <source>
        <dbReference type="ARBA" id="ARBA00022614"/>
    </source>
</evidence>
<evidence type="ECO:0000256" key="4">
    <source>
        <dbReference type="SAM" id="MobiDB-lite"/>
    </source>
</evidence>
<dbReference type="InterPro" id="IPR001611">
    <property type="entry name" value="Leu-rich_rpt"/>
</dbReference>
<feature type="chain" id="PRO_5042041750" evidence="5">
    <location>
        <begin position="25"/>
        <end position="691"/>
    </location>
</feature>
<dbReference type="GO" id="GO:0031267">
    <property type="term" value="F:small GTPase binding"/>
    <property type="evidence" value="ECO:0007669"/>
    <property type="project" value="TreeGrafter"/>
</dbReference>
<keyword evidence="5" id="KW-0732">Signal</keyword>
<gene>
    <name evidence="6" type="ORF">QTG54_008872</name>
</gene>
<dbReference type="InterPro" id="IPR027038">
    <property type="entry name" value="RanGap"/>
</dbReference>
<dbReference type="AlphaFoldDB" id="A0AAD8Y761"/>
<dbReference type="PANTHER" id="PTHR24113">
    <property type="entry name" value="RAN GTPASE-ACTIVATING PROTEIN 1"/>
    <property type="match status" value="1"/>
</dbReference>
<evidence type="ECO:0000256" key="1">
    <source>
        <dbReference type="ARBA" id="ARBA00022468"/>
    </source>
</evidence>
<dbReference type="GO" id="GO:0005634">
    <property type="term" value="C:nucleus"/>
    <property type="evidence" value="ECO:0007669"/>
    <property type="project" value="TreeGrafter"/>
</dbReference>
<proteinExistence type="predicted"/>
<dbReference type="EMBL" id="JATAAI010000015">
    <property type="protein sequence ID" value="KAK1740777.1"/>
    <property type="molecule type" value="Genomic_DNA"/>
</dbReference>
<keyword evidence="2" id="KW-0433">Leucine-rich repeat</keyword>
<keyword evidence="1" id="KW-0343">GTPase activation</keyword>
<dbReference type="InterPro" id="IPR032675">
    <property type="entry name" value="LRR_dom_sf"/>
</dbReference>
<dbReference type="GO" id="GO:0005096">
    <property type="term" value="F:GTPase activator activity"/>
    <property type="evidence" value="ECO:0007669"/>
    <property type="project" value="UniProtKB-KW"/>
</dbReference>
<evidence type="ECO:0000256" key="5">
    <source>
        <dbReference type="SAM" id="SignalP"/>
    </source>
</evidence>
<dbReference type="GO" id="GO:0006913">
    <property type="term" value="P:nucleocytoplasmic transport"/>
    <property type="evidence" value="ECO:0007669"/>
    <property type="project" value="TreeGrafter"/>
</dbReference>
<evidence type="ECO:0000313" key="6">
    <source>
        <dbReference type="EMBL" id="KAK1740777.1"/>
    </source>
</evidence>
<evidence type="ECO:0000313" key="7">
    <source>
        <dbReference type="Proteomes" id="UP001224775"/>
    </source>
</evidence>
<dbReference type="Proteomes" id="UP001224775">
    <property type="component" value="Unassembled WGS sequence"/>
</dbReference>
<organism evidence="6 7">
    <name type="scientific">Skeletonema marinoi</name>
    <dbReference type="NCBI Taxonomy" id="267567"/>
    <lineage>
        <taxon>Eukaryota</taxon>
        <taxon>Sar</taxon>
        <taxon>Stramenopiles</taxon>
        <taxon>Ochrophyta</taxon>
        <taxon>Bacillariophyta</taxon>
        <taxon>Coscinodiscophyceae</taxon>
        <taxon>Thalassiosirophycidae</taxon>
        <taxon>Thalassiosirales</taxon>
        <taxon>Skeletonemataceae</taxon>
        <taxon>Skeletonema</taxon>
        <taxon>Skeletonema marinoi-dohrnii complex</taxon>
    </lineage>
</organism>
<dbReference type="Gene3D" id="3.80.10.10">
    <property type="entry name" value="Ribonuclease Inhibitor"/>
    <property type="match status" value="2"/>
</dbReference>